<gene>
    <name evidence="2" type="ORF">XNOV1_A033652</name>
</gene>
<evidence type="ECO:0000313" key="3">
    <source>
        <dbReference type="Proteomes" id="UP001178508"/>
    </source>
</evidence>
<proteinExistence type="predicted"/>
<dbReference type="AlphaFoldDB" id="A0AAV1FEF6"/>
<feature type="signal peptide" evidence="1">
    <location>
        <begin position="1"/>
        <end position="17"/>
    </location>
</feature>
<evidence type="ECO:0008006" key="4">
    <source>
        <dbReference type="Google" id="ProtNLM"/>
    </source>
</evidence>
<sequence length="102" mass="11467">MFHRLTCLLLMNNAGWMGPPFSSYHEAEGSDLSHSPKKRGMLLPCPRTHTHTHSLTSTPAPTLNLVNKVKFAVLLSLSLPHTEEERNIWEIRVFLSHAGVLL</sequence>
<organism evidence="2 3">
    <name type="scientific">Xyrichtys novacula</name>
    <name type="common">Pearly razorfish</name>
    <name type="synonym">Hemipteronotus novacula</name>
    <dbReference type="NCBI Taxonomy" id="13765"/>
    <lineage>
        <taxon>Eukaryota</taxon>
        <taxon>Metazoa</taxon>
        <taxon>Chordata</taxon>
        <taxon>Craniata</taxon>
        <taxon>Vertebrata</taxon>
        <taxon>Euteleostomi</taxon>
        <taxon>Actinopterygii</taxon>
        <taxon>Neopterygii</taxon>
        <taxon>Teleostei</taxon>
        <taxon>Neoteleostei</taxon>
        <taxon>Acanthomorphata</taxon>
        <taxon>Eupercaria</taxon>
        <taxon>Labriformes</taxon>
        <taxon>Labridae</taxon>
        <taxon>Xyrichtys</taxon>
    </lineage>
</organism>
<evidence type="ECO:0000256" key="1">
    <source>
        <dbReference type="SAM" id="SignalP"/>
    </source>
</evidence>
<accession>A0AAV1FEF6</accession>
<reference evidence="2" key="1">
    <citation type="submission" date="2023-08" db="EMBL/GenBank/DDBJ databases">
        <authorList>
            <person name="Alioto T."/>
            <person name="Alioto T."/>
            <person name="Gomez Garrido J."/>
        </authorList>
    </citation>
    <scope>NUCLEOTIDE SEQUENCE</scope>
</reference>
<protein>
    <recommendedName>
        <fullName evidence="4">Secreted protein</fullName>
    </recommendedName>
</protein>
<dbReference type="EMBL" id="OY660869">
    <property type="protein sequence ID" value="CAJ1059086.1"/>
    <property type="molecule type" value="Genomic_DNA"/>
</dbReference>
<evidence type="ECO:0000313" key="2">
    <source>
        <dbReference type="EMBL" id="CAJ1059086.1"/>
    </source>
</evidence>
<dbReference type="Proteomes" id="UP001178508">
    <property type="component" value="Chromosome 6"/>
</dbReference>
<keyword evidence="1" id="KW-0732">Signal</keyword>
<feature type="chain" id="PRO_5043740560" description="Secreted protein" evidence="1">
    <location>
        <begin position="18"/>
        <end position="102"/>
    </location>
</feature>
<name>A0AAV1FEF6_XYRNO</name>
<keyword evidence="3" id="KW-1185">Reference proteome</keyword>